<organism evidence="2 3">
    <name type="scientific">Streptomyces pilosus</name>
    <dbReference type="NCBI Taxonomy" id="28893"/>
    <lineage>
        <taxon>Bacteria</taxon>
        <taxon>Bacillati</taxon>
        <taxon>Actinomycetota</taxon>
        <taxon>Actinomycetes</taxon>
        <taxon>Kitasatosporales</taxon>
        <taxon>Streptomycetaceae</taxon>
        <taxon>Streptomyces</taxon>
    </lineage>
</organism>
<dbReference type="EMBL" id="BMTU01000010">
    <property type="protein sequence ID" value="GGQ94032.1"/>
    <property type="molecule type" value="Genomic_DNA"/>
</dbReference>
<protein>
    <submittedName>
        <fullName evidence="2">Uncharacterized protein</fullName>
    </submittedName>
</protein>
<feature type="compositionally biased region" description="Polar residues" evidence="1">
    <location>
        <begin position="1"/>
        <end position="22"/>
    </location>
</feature>
<comment type="caution">
    <text evidence="2">The sequence shown here is derived from an EMBL/GenBank/DDBJ whole genome shotgun (WGS) entry which is preliminary data.</text>
</comment>
<reference evidence="2" key="1">
    <citation type="journal article" date="2014" name="Int. J. Syst. Evol. Microbiol.">
        <title>Complete genome sequence of Corynebacterium casei LMG S-19264T (=DSM 44701T), isolated from a smear-ripened cheese.</title>
        <authorList>
            <consortium name="US DOE Joint Genome Institute (JGI-PGF)"/>
            <person name="Walter F."/>
            <person name="Albersmeier A."/>
            <person name="Kalinowski J."/>
            <person name="Ruckert C."/>
        </authorList>
    </citation>
    <scope>NUCLEOTIDE SEQUENCE</scope>
    <source>
        <strain evidence="2">JCM 4403</strain>
    </source>
</reference>
<dbReference type="AlphaFoldDB" id="A0A918F0L7"/>
<evidence type="ECO:0000313" key="2">
    <source>
        <dbReference type="EMBL" id="GGQ94032.1"/>
    </source>
</evidence>
<proteinExistence type="predicted"/>
<reference evidence="2" key="2">
    <citation type="submission" date="2020-09" db="EMBL/GenBank/DDBJ databases">
        <authorList>
            <person name="Sun Q."/>
            <person name="Ohkuma M."/>
        </authorList>
    </citation>
    <scope>NUCLEOTIDE SEQUENCE</scope>
    <source>
        <strain evidence="2">JCM 4403</strain>
    </source>
</reference>
<sequence>MSRNAQRKTNPINTRAEAQTQARAVRVPVRADSADPGAEAARFPRSDGRWRPEVRCVGW</sequence>
<keyword evidence="3" id="KW-1185">Reference proteome</keyword>
<accession>A0A918F0L7</accession>
<name>A0A918F0L7_9ACTN</name>
<gene>
    <name evidence="2" type="ORF">GCM10010280_46900</name>
</gene>
<evidence type="ECO:0000313" key="3">
    <source>
        <dbReference type="Proteomes" id="UP000656732"/>
    </source>
</evidence>
<evidence type="ECO:0000256" key="1">
    <source>
        <dbReference type="SAM" id="MobiDB-lite"/>
    </source>
</evidence>
<feature type="region of interest" description="Disordered" evidence="1">
    <location>
        <begin position="1"/>
        <end position="49"/>
    </location>
</feature>
<dbReference type="Proteomes" id="UP000656732">
    <property type="component" value="Unassembled WGS sequence"/>
</dbReference>